<evidence type="ECO:0000256" key="1">
    <source>
        <dbReference type="SAM" id="MobiDB-lite"/>
    </source>
</evidence>
<feature type="compositionally biased region" description="Basic and acidic residues" evidence="1">
    <location>
        <begin position="654"/>
        <end position="666"/>
    </location>
</feature>
<feature type="compositionally biased region" description="Polar residues" evidence="1">
    <location>
        <begin position="20"/>
        <end position="37"/>
    </location>
</feature>
<evidence type="ECO:0000259" key="2">
    <source>
        <dbReference type="Pfam" id="PF09994"/>
    </source>
</evidence>
<feature type="compositionally biased region" description="Basic residues" evidence="1">
    <location>
        <begin position="293"/>
        <end position="310"/>
    </location>
</feature>
<dbReference type="Proteomes" id="UP000298061">
    <property type="component" value="Unassembled WGS sequence"/>
</dbReference>
<dbReference type="Pfam" id="PF09994">
    <property type="entry name" value="T6SS_Tle1-like_cat"/>
    <property type="match status" value="1"/>
</dbReference>
<feature type="region of interest" description="Disordered" evidence="1">
    <location>
        <begin position="615"/>
        <end position="668"/>
    </location>
</feature>
<reference evidence="3 4" key="1">
    <citation type="submission" date="2019-02" db="EMBL/GenBank/DDBJ databases">
        <title>Genome sequencing of the rare red list fungi Hericium alpestre (H. flagellum).</title>
        <authorList>
            <person name="Buettner E."/>
            <person name="Kellner H."/>
        </authorList>
    </citation>
    <scope>NUCLEOTIDE SEQUENCE [LARGE SCALE GENOMIC DNA]</scope>
    <source>
        <strain evidence="3 4">DSM 108284</strain>
    </source>
</reference>
<evidence type="ECO:0000313" key="3">
    <source>
        <dbReference type="EMBL" id="TFY82219.1"/>
    </source>
</evidence>
<keyword evidence="4" id="KW-1185">Reference proteome</keyword>
<organism evidence="3 4">
    <name type="scientific">Hericium alpestre</name>
    <dbReference type="NCBI Taxonomy" id="135208"/>
    <lineage>
        <taxon>Eukaryota</taxon>
        <taxon>Fungi</taxon>
        <taxon>Dikarya</taxon>
        <taxon>Basidiomycota</taxon>
        <taxon>Agaricomycotina</taxon>
        <taxon>Agaricomycetes</taxon>
        <taxon>Russulales</taxon>
        <taxon>Hericiaceae</taxon>
        <taxon>Hericium</taxon>
    </lineage>
</organism>
<dbReference type="AlphaFoldDB" id="A0A4Z0A8F8"/>
<feature type="region of interest" description="Disordered" evidence="1">
    <location>
        <begin position="1"/>
        <end position="56"/>
    </location>
</feature>
<gene>
    <name evidence="3" type="ORF">EWM64_g1791</name>
</gene>
<dbReference type="InterPro" id="IPR029058">
    <property type="entry name" value="AB_hydrolase_fold"/>
</dbReference>
<dbReference type="PANTHER" id="PTHR33840:SF2">
    <property type="entry name" value="TLE1 PHOSPHOLIPASE DOMAIN-CONTAINING PROTEIN"/>
    <property type="match status" value="1"/>
</dbReference>
<protein>
    <recommendedName>
        <fullName evidence="2">T6SS Phospholipase effector Tle1-like catalytic domain-containing protein</fullName>
    </recommendedName>
</protein>
<evidence type="ECO:0000313" key="4">
    <source>
        <dbReference type="Proteomes" id="UP000298061"/>
    </source>
</evidence>
<proteinExistence type="predicted"/>
<sequence length="766" mass="84806">MASEHVNGEPAPEGERLQHTIDTSGTASPRRTQSSPGEQGPASAKTLGSGDRLYDDEVIPPSHPYRTLVLCFDGTGDQFDADNSNIIQLFSMLKKDDRNQQMVYYQAGIGTYTIPQIATPFVARVEKAIDEAIAINLNAHVMGGYEFLMQNYQGGDKICIFGFSRGAYTARALAGMIHKVGLLPVCNHQQVPFAYKMFMREDKKGWDQSRAFKKAFSIDVEIEFLGVWDTVASVGIIPRSLPFTASNNSVRYFRHALSLDEHRAKFKANHWKRAPSDLHALGIDANKGDMPRSNHRGPPRPHNHHGKVSKTHLERDHDDGQWETDVLEVWFAGCHCDVGGGSVENGTPHSLARIPLRWMIRQCFLTDSGIQFHRGGFREIGLDPETLYPFAQAKRPPPIYAEPDTASLLRAHAEQERRDATLVDGEPVPCTSMKSEEEEDLADALSPIYDELVINKAWWILEALPMRHWHREDNGKYTTQIRPNWGNPRKISKGIDFLVHRTVKIRMEAEGLEDGKYVPKAKFPYEPVLNYDRQQRAEIRAALRNGMTPKVIKEIFGPGSSTISRIKTNTMGDDLSQDPMYLSGTFSAVVDGKNNASRGDGDSGEAAKVVEDNVGSIPASDGKSQATASACLRGSGTPGRGRGIGARGQVPPKGRGDAPPQDKKVNSDTICPQPEVIKVSDDDAKDLIDPVREFLRDLDLESDAHVEEMKVVGISCTDHIAQLKSLSKTMLDAMFNQKSQMGTKLLANGFSEFELVVMCDKVSSMP</sequence>
<feature type="domain" description="T6SS Phospholipase effector Tle1-like catalytic" evidence="2">
    <location>
        <begin position="66"/>
        <end position="362"/>
    </location>
</feature>
<dbReference type="OrthoDB" id="3162439at2759"/>
<feature type="compositionally biased region" description="Gly residues" evidence="1">
    <location>
        <begin position="636"/>
        <end position="646"/>
    </location>
</feature>
<feature type="region of interest" description="Disordered" evidence="1">
    <location>
        <begin position="282"/>
        <end position="317"/>
    </location>
</feature>
<comment type="caution">
    <text evidence="3">The sequence shown here is derived from an EMBL/GenBank/DDBJ whole genome shotgun (WGS) entry which is preliminary data.</text>
</comment>
<dbReference type="EMBL" id="SFCI01000130">
    <property type="protein sequence ID" value="TFY82219.1"/>
    <property type="molecule type" value="Genomic_DNA"/>
</dbReference>
<dbReference type="PANTHER" id="PTHR33840">
    <property type="match status" value="1"/>
</dbReference>
<dbReference type="STRING" id="135208.A0A4Z0A8F8"/>
<accession>A0A4Z0A8F8</accession>
<dbReference type="InterPro" id="IPR018712">
    <property type="entry name" value="Tle1-like_cat"/>
</dbReference>
<name>A0A4Z0A8F8_9AGAM</name>
<dbReference type="SUPFAM" id="SSF53474">
    <property type="entry name" value="alpha/beta-Hydrolases"/>
    <property type="match status" value="1"/>
</dbReference>